<accession>A0ABY6HD37</accession>
<dbReference type="RefSeq" id="WP_263992649.1">
    <property type="nucleotide sequence ID" value="NZ_CP087994.1"/>
</dbReference>
<dbReference type="Proteomes" id="UP001163550">
    <property type="component" value="Chromosome"/>
</dbReference>
<keyword evidence="2" id="KW-1185">Reference proteome</keyword>
<reference evidence="1" key="1">
    <citation type="submission" date="2021-11" db="EMBL/GenBank/DDBJ databases">
        <title>Isoprene-degrading acetogen.</title>
        <authorList>
            <person name="Yang Y."/>
            <person name="Jin H."/>
            <person name="Yan J."/>
        </authorList>
    </citation>
    <scope>NUCLEOTIDE SEQUENCE</scope>
    <source>
        <strain evidence="1">Berkeley</strain>
    </source>
</reference>
<evidence type="ECO:0000313" key="2">
    <source>
        <dbReference type="Proteomes" id="UP001163550"/>
    </source>
</evidence>
<protein>
    <submittedName>
        <fullName evidence="1">Uncharacterized protein</fullName>
    </submittedName>
</protein>
<gene>
    <name evidence="1" type="ORF">LNN31_13825</name>
</gene>
<dbReference type="EMBL" id="CP087994">
    <property type="protein sequence ID" value="UYO61854.1"/>
    <property type="molecule type" value="Genomic_DNA"/>
</dbReference>
<evidence type="ECO:0000313" key="1">
    <source>
        <dbReference type="EMBL" id="UYO61854.1"/>
    </source>
</evidence>
<name>A0ABY6HD37_9FIRM</name>
<organism evidence="1 2">
    <name type="scientific">Acetobacterium wieringae</name>
    <dbReference type="NCBI Taxonomy" id="52694"/>
    <lineage>
        <taxon>Bacteria</taxon>
        <taxon>Bacillati</taxon>
        <taxon>Bacillota</taxon>
        <taxon>Clostridia</taxon>
        <taxon>Eubacteriales</taxon>
        <taxon>Eubacteriaceae</taxon>
        <taxon>Acetobacterium</taxon>
    </lineage>
</organism>
<proteinExistence type="predicted"/>
<sequence length="74" mass="8633">MSKTRESSQPGDELRCSEIQKKTLAEFGIYTRAQLIEEFKKPFYTRAFTTPVSRNLTAMKEQAKREQENEEKTA</sequence>